<dbReference type="AlphaFoldDB" id="A0A2W5NAN6"/>
<dbReference type="Pfam" id="PF01757">
    <property type="entry name" value="Acyl_transf_3"/>
    <property type="match status" value="1"/>
</dbReference>
<feature type="domain" description="SGNH" evidence="4">
    <location>
        <begin position="439"/>
        <end position="641"/>
    </location>
</feature>
<evidence type="ECO:0000259" key="4">
    <source>
        <dbReference type="Pfam" id="PF19040"/>
    </source>
</evidence>
<feature type="transmembrane region" description="Helical" evidence="2">
    <location>
        <begin position="305"/>
        <end position="325"/>
    </location>
</feature>
<feature type="transmembrane region" description="Helical" evidence="2">
    <location>
        <begin position="337"/>
        <end position="363"/>
    </location>
</feature>
<dbReference type="Proteomes" id="UP000249185">
    <property type="component" value="Unassembled WGS sequence"/>
</dbReference>
<gene>
    <name evidence="5" type="ORF">DI556_16300</name>
</gene>
<feature type="transmembrane region" description="Helical" evidence="2">
    <location>
        <begin position="278"/>
        <end position="298"/>
    </location>
</feature>
<feature type="transmembrane region" description="Helical" evidence="2">
    <location>
        <begin position="255"/>
        <end position="272"/>
    </location>
</feature>
<dbReference type="PANTHER" id="PTHR23028">
    <property type="entry name" value="ACETYLTRANSFERASE"/>
    <property type="match status" value="1"/>
</dbReference>
<evidence type="ECO:0000313" key="6">
    <source>
        <dbReference type="Proteomes" id="UP000249185"/>
    </source>
</evidence>
<keyword evidence="2" id="KW-0812">Transmembrane</keyword>
<evidence type="ECO:0000256" key="1">
    <source>
        <dbReference type="SAM" id="MobiDB-lite"/>
    </source>
</evidence>
<keyword evidence="2" id="KW-1133">Transmembrane helix</keyword>
<dbReference type="InterPro" id="IPR050879">
    <property type="entry name" value="Acyltransferase_3"/>
</dbReference>
<reference evidence="5 6" key="1">
    <citation type="submission" date="2017-08" db="EMBL/GenBank/DDBJ databases">
        <title>Infants hospitalized years apart are colonized by the same room-sourced microbial strains.</title>
        <authorList>
            <person name="Brooks B."/>
            <person name="Olm M.R."/>
            <person name="Firek B.A."/>
            <person name="Baker R."/>
            <person name="Thomas B.C."/>
            <person name="Morowitz M.J."/>
            <person name="Banfield J.F."/>
        </authorList>
    </citation>
    <scope>NUCLEOTIDE SEQUENCE [LARGE SCALE GENOMIC DNA]</scope>
    <source>
        <strain evidence="5">S2_005_002_R2_34</strain>
    </source>
</reference>
<proteinExistence type="predicted"/>
<feature type="transmembrane region" description="Helical" evidence="2">
    <location>
        <begin position="66"/>
        <end position="83"/>
    </location>
</feature>
<feature type="transmembrane region" description="Helical" evidence="2">
    <location>
        <begin position="104"/>
        <end position="124"/>
    </location>
</feature>
<evidence type="ECO:0000313" key="5">
    <source>
        <dbReference type="EMBL" id="PZQ47775.1"/>
    </source>
</evidence>
<dbReference type="EMBL" id="QFPW01000015">
    <property type="protein sequence ID" value="PZQ47775.1"/>
    <property type="molecule type" value="Genomic_DNA"/>
</dbReference>
<keyword evidence="2" id="KW-0472">Membrane</keyword>
<dbReference type="Pfam" id="PF19040">
    <property type="entry name" value="SGNH"/>
    <property type="match status" value="1"/>
</dbReference>
<evidence type="ECO:0008006" key="7">
    <source>
        <dbReference type="Google" id="ProtNLM"/>
    </source>
</evidence>
<feature type="transmembrane region" description="Helical" evidence="2">
    <location>
        <begin position="194"/>
        <end position="215"/>
    </location>
</feature>
<feature type="transmembrane region" description="Helical" evidence="2">
    <location>
        <begin position="375"/>
        <end position="397"/>
    </location>
</feature>
<feature type="region of interest" description="Disordered" evidence="1">
    <location>
        <begin position="1"/>
        <end position="23"/>
    </location>
</feature>
<dbReference type="GO" id="GO:0016020">
    <property type="term" value="C:membrane"/>
    <property type="evidence" value="ECO:0007669"/>
    <property type="project" value="TreeGrafter"/>
</dbReference>
<dbReference type="InterPro" id="IPR043968">
    <property type="entry name" value="SGNH"/>
</dbReference>
<name>A0A2W5NAN6_RHOSU</name>
<dbReference type="PANTHER" id="PTHR23028:SF53">
    <property type="entry name" value="ACYL_TRANSF_3 DOMAIN-CONTAINING PROTEIN"/>
    <property type="match status" value="1"/>
</dbReference>
<protein>
    <recommendedName>
        <fullName evidence="7">Acyltransferase</fullName>
    </recommendedName>
</protein>
<dbReference type="GO" id="GO:0016747">
    <property type="term" value="F:acyltransferase activity, transferring groups other than amino-acyl groups"/>
    <property type="evidence" value="ECO:0007669"/>
    <property type="project" value="InterPro"/>
</dbReference>
<comment type="caution">
    <text evidence="5">The sequence shown here is derived from an EMBL/GenBank/DDBJ whole genome shotgun (WGS) entry which is preliminary data.</text>
</comment>
<organism evidence="5 6">
    <name type="scientific">Rhodovulum sulfidophilum</name>
    <name type="common">Rhodobacter sulfidophilus</name>
    <dbReference type="NCBI Taxonomy" id="35806"/>
    <lineage>
        <taxon>Bacteria</taxon>
        <taxon>Pseudomonadati</taxon>
        <taxon>Pseudomonadota</taxon>
        <taxon>Alphaproteobacteria</taxon>
        <taxon>Rhodobacterales</taxon>
        <taxon>Paracoccaceae</taxon>
        <taxon>Rhodovulum</taxon>
    </lineage>
</organism>
<evidence type="ECO:0000256" key="2">
    <source>
        <dbReference type="SAM" id="Phobius"/>
    </source>
</evidence>
<sequence length="655" mass="71180">MSDAATAEGPAPRPGSAAPTFDTPGAARSGVAFRYRPEIDGLRALAILPVVLFHAGFAAFSGGFVGVDVFFVISGYLITSLVMRDIAEGRFSILTFYERRARRILPAMIFVVLCSVPLAARFLLPSELANFGHSVTATMAFVANHFFLEQVDYFAPRADLMPLLHMWSLAVEEQYYLFVPPLMWLLWRLGVRMGLMLLLVAAASLLSVIGASLVVQKWQAVAFFIFPTRAFELGIGSMLAIWFRTRELPRTPANGALGLLGVALILGSVLMIPENALMPSYLSLIPCLGAALIIAFATEGTAARAVLASRPLVGIGLISFSFYLWHQPLFAFARATIARPSAALMGGLAVLSALLAIVTWRLVEQPARHARISRARVLGLAVVGLVATGLIGEFVALEARLLHPLAAEDAQLDVSFEERGEFVRARYNALPHDFAAATPGQPKLLIIGDSYSQDFWNMSLARGAFQGWAVATRYIPAVCQTYFGAENVDRFIDPSEHRRCRFYRRVDPFEATAREADVIVFVTKWDGWAAERMGESVAALKLAPEQKVIVVGSKGFGDVFLPRYQGETAAERAAIRVTPDERQVGGNPILARTFGPETFVDLAGMLCPDGSCALFTPEGALISHDGDHLTETGADVVGRVLYDSPVLRPYLTPAD</sequence>
<feature type="transmembrane region" description="Helical" evidence="2">
    <location>
        <begin position="221"/>
        <end position="243"/>
    </location>
</feature>
<dbReference type="GO" id="GO:0009103">
    <property type="term" value="P:lipopolysaccharide biosynthetic process"/>
    <property type="evidence" value="ECO:0007669"/>
    <property type="project" value="TreeGrafter"/>
</dbReference>
<feature type="transmembrane region" description="Helical" evidence="2">
    <location>
        <begin position="166"/>
        <end position="187"/>
    </location>
</feature>
<accession>A0A2W5NAN6</accession>
<dbReference type="InterPro" id="IPR002656">
    <property type="entry name" value="Acyl_transf_3_dom"/>
</dbReference>
<evidence type="ECO:0000259" key="3">
    <source>
        <dbReference type="Pfam" id="PF01757"/>
    </source>
</evidence>
<feature type="domain" description="Acyltransferase 3" evidence="3">
    <location>
        <begin position="37"/>
        <end position="359"/>
    </location>
</feature>